<keyword evidence="6" id="KW-1015">Disulfide bond</keyword>
<dbReference type="InterPro" id="IPR013980">
    <property type="entry name" value="MANSC_dom"/>
</dbReference>
<feature type="compositionally biased region" description="Low complexity" evidence="9">
    <location>
        <begin position="505"/>
        <end position="516"/>
    </location>
</feature>
<accession>A0A922HXV5</accession>
<keyword evidence="4 10" id="KW-1133">Transmembrane helix</keyword>
<dbReference type="SMART" id="SM00192">
    <property type="entry name" value="LDLa"/>
    <property type="match status" value="1"/>
</dbReference>
<dbReference type="PROSITE" id="PS50986">
    <property type="entry name" value="MANSC"/>
    <property type="match status" value="1"/>
</dbReference>
<dbReference type="InterPro" id="IPR011106">
    <property type="entry name" value="MANSC_N"/>
</dbReference>
<evidence type="ECO:0000256" key="8">
    <source>
        <dbReference type="PROSITE-ProRule" id="PRU00124"/>
    </source>
</evidence>
<comment type="subcellular location">
    <subcellularLocation>
        <location evidence="1">Membrane</location>
        <topology evidence="1">Single-pass type I membrane protein</topology>
    </subcellularLocation>
</comment>
<evidence type="ECO:0000256" key="9">
    <source>
        <dbReference type="SAM" id="MobiDB-lite"/>
    </source>
</evidence>
<protein>
    <recommendedName>
        <fullName evidence="12">MANSC domain-containing protein</fullName>
    </recommendedName>
</protein>
<evidence type="ECO:0000259" key="12">
    <source>
        <dbReference type="PROSITE" id="PS50986"/>
    </source>
</evidence>
<keyword evidence="7" id="KW-0325">Glycoprotein</keyword>
<feature type="transmembrane region" description="Helical" evidence="10">
    <location>
        <begin position="598"/>
        <end position="620"/>
    </location>
</feature>
<evidence type="ECO:0000256" key="10">
    <source>
        <dbReference type="SAM" id="Phobius"/>
    </source>
</evidence>
<comment type="caution">
    <text evidence="13">The sequence shown here is derived from an EMBL/GenBank/DDBJ whole genome shotgun (WGS) entry which is preliminary data.</text>
</comment>
<feature type="domain" description="MANSC" evidence="12">
    <location>
        <begin position="56"/>
        <end position="133"/>
    </location>
</feature>
<dbReference type="Proteomes" id="UP000790347">
    <property type="component" value="Unassembled WGS sequence"/>
</dbReference>
<feature type="region of interest" description="Disordered" evidence="9">
    <location>
        <begin position="458"/>
        <end position="551"/>
    </location>
</feature>
<evidence type="ECO:0000313" key="13">
    <source>
        <dbReference type="EMBL" id="KAH9516048.1"/>
    </source>
</evidence>
<evidence type="ECO:0000256" key="11">
    <source>
        <dbReference type="SAM" id="SignalP"/>
    </source>
</evidence>
<evidence type="ECO:0000256" key="1">
    <source>
        <dbReference type="ARBA" id="ARBA00004479"/>
    </source>
</evidence>
<dbReference type="InterPro" id="IPR036055">
    <property type="entry name" value="LDL_receptor-like_sf"/>
</dbReference>
<comment type="caution">
    <text evidence="8">Lacks conserved residue(s) required for the propagation of feature annotation.</text>
</comment>
<dbReference type="PROSITE" id="PS50068">
    <property type="entry name" value="LDLRA_2"/>
    <property type="match status" value="1"/>
</dbReference>
<feature type="compositionally biased region" description="Polar residues" evidence="9">
    <location>
        <begin position="458"/>
        <end position="504"/>
    </location>
</feature>
<dbReference type="Pfam" id="PF07502">
    <property type="entry name" value="MANEC"/>
    <property type="match status" value="1"/>
</dbReference>
<evidence type="ECO:0000256" key="3">
    <source>
        <dbReference type="ARBA" id="ARBA00022729"/>
    </source>
</evidence>
<dbReference type="AlphaFoldDB" id="A0A922HXV5"/>
<reference evidence="13" key="2">
    <citation type="journal article" date="2022" name="Res Sq">
        <title>Comparative Genomics Reveals Insights into the Divergent Evolution of Astigmatic Mites and Household Pest Adaptations.</title>
        <authorList>
            <person name="Xiong Q."/>
            <person name="Wan A.T.-Y."/>
            <person name="Liu X.-Y."/>
            <person name="Fung C.S.-H."/>
            <person name="Xiao X."/>
            <person name="Malainual N."/>
            <person name="Hou J."/>
            <person name="Wang L."/>
            <person name="Wang M."/>
            <person name="Yang K."/>
            <person name="Cui Y."/>
            <person name="Leung E."/>
            <person name="Nong W."/>
            <person name="Shin S.-K."/>
            <person name="Au S."/>
            <person name="Jeong K.Y."/>
            <person name="Chew F.T."/>
            <person name="Hui J."/>
            <person name="Leung T.F."/>
            <person name="Tungtrongchitr A."/>
            <person name="Zhong N."/>
            <person name="Liu Z."/>
            <person name="Tsui S."/>
        </authorList>
    </citation>
    <scope>NUCLEOTIDE SEQUENCE</scope>
    <source>
        <strain evidence="13">Derf</strain>
        <tissue evidence="13">Whole organism</tissue>
    </source>
</reference>
<evidence type="ECO:0000313" key="14">
    <source>
        <dbReference type="Proteomes" id="UP000790347"/>
    </source>
</evidence>
<dbReference type="PANTHER" id="PTHR46876:SF1">
    <property type="entry name" value="LOW-DENSITY LIPOPROTEIN RECEPTOR-RELATED PROTEIN 11"/>
    <property type="match status" value="1"/>
</dbReference>
<reference evidence="13" key="1">
    <citation type="submission" date="2013-05" db="EMBL/GenBank/DDBJ databases">
        <authorList>
            <person name="Yim A.K.Y."/>
            <person name="Chan T.F."/>
            <person name="Ji K.M."/>
            <person name="Liu X.Y."/>
            <person name="Zhou J.W."/>
            <person name="Li R.Q."/>
            <person name="Yang K.Y."/>
            <person name="Li J."/>
            <person name="Li M."/>
            <person name="Law P.T.W."/>
            <person name="Wu Y.L."/>
            <person name="Cai Z.L."/>
            <person name="Qin H."/>
            <person name="Bao Y."/>
            <person name="Leung R.K.K."/>
            <person name="Ng P.K.S."/>
            <person name="Zou J."/>
            <person name="Zhong X.J."/>
            <person name="Ran P.X."/>
            <person name="Zhong N.S."/>
            <person name="Liu Z.G."/>
            <person name="Tsui S.K.W."/>
        </authorList>
    </citation>
    <scope>NUCLEOTIDE SEQUENCE</scope>
    <source>
        <strain evidence="13">Derf</strain>
        <tissue evidence="13">Whole organism</tissue>
    </source>
</reference>
<keyword evidence="2 10" id="KW-0812">Transmembrane</keyword>
<dbReference type="GO" id="GO:0016020">
    <property type="term" value="C:membrane"/>
    <property type="evidence" value="ECO:0007669"/>
    <property type="project" value="UniProtKB-SubCell"/>
</dbReference>
<dbReference type="PROSITE" id="PS01209">
    <property type="entry name" value="LDLRA_1"/>
    <property type="match status" value="1"/>
</dbReference>
<dbReference type="InterPro" id="IPR002172">
    <property type="entry name" value="LDrepeatLR_classA_rpt"/>
</dbReference>
<name>A0A922HXV5_DERFA</name>
<feature type="compositionally biased region" description="Polar residues" evidence="9">
    <location>
        <begin position="523"/>
        <end position="536"/>
    </location>
</feature>
<keyword evidence="3 11" id="KW-0732">Signal</keyword>
<dbReference type="SMART" id="SM00765">
    <property type="entry name" value="MANEC"/>
    <property type="match status" value="1"/>
</dbReference>
<dbReference type="Gene3D" id="4.10.400.10">
    <property type="entry name" value="Low-density Lipoprotein Receptor"/>
    <property type="match status" value="1"/>
</dbReference>
<dbReference type="EMBL" id="ASGP02000003">
    <property type="protein sequence ID" value="KAH9516048.1"/>
    <property type="molecule type" value="Genomic_DNA"/>
</dbReference>
<evidence type="ECO:0000256" key="7">
    <source>
        <dbReference type="ARBA" id="ARBA00023180"/>
    </source>
</evidence>
<dbReference type="PANTHER" id="PTHR46876">
    <property type="entry name" value="LOW-DENSITY LIPOPROTEIN RECEPTOR-RELATED PROTEIN 11"/>
    <property type="match status" value="1"/>
</dbReference>
<keyword evidence="14" id="KW-1185">Reference proteome</keyword>
<feature type="signal peptide" evidence="11">
    <location>
        <begin position="1"/>
        <end position="21"/>
    </location>
</feature>
<sequence>MIKFYNFCIFCHLYLLNFIGAIDINTSNASLTRNSKSIDHQKFLKGSEYFFKNFQINKNSIIKTHDSRSLGAKYLNETELSSNEECLSWCWNTSNCNLAVFEEKTRGSCYLFDCGSIQDFKCRFASHAFYTSSVLQTNRNSFLLNEWKSQTSQENELVGLKEKSQHIAADIAMVQPHIQTMGSTKPDTTTASIGKVSKCRHYQFECRNNSECIAIYNVCDGIAQCPDGSDEAIELECHKSRLNTLNQHMDAVNARGSSDLISLNVDNNGSQISAKPAQNRAISPSNYILSSLNNNPNTNSKSVPYSNLNYNYPKSVNDKQQTLDENSFSRNHVQGDYNEYNNNIWGPNWNQYSLATLPEKQIDKLGLLSNNDDNQSFNNQQLQSNAKESIYWPSFKYQQNIPQENFIQTHLSASSSLSSPSSSNNDAAAYLLPNSLSLMNDGGRTKINYSQLQQKPSIALQQFSPSQSYRMVTQKQSHSPLNPLSNDLKNSPLSSTSNKLNGTGNNLLMINDDNNNPAERTMSDVQQQIPASQSYNNDKKDNGKTTSTATNTKAIKYSNMMANEKMSIKNPSSNNIVAISYMHDRTLTQQNGRETNSAVIALTLGLFITCILIVIVGCRMKSFKKRIARRGRSLAHDADYLINGMYL</sequence>
<dbReference type="InterPro" id="IPR023415">
    <property type="entry name" value="LDLR_class-A_CS"/>
</dbReference>
<evidence type="ECO:0000256" key="6">
    <source>
        <dbReference type="ARBA" id="ARBA00023157"/>
    </source>
</evidence>
<dbReference type="CDD" id="cd00112">
    <property type="entry name" value="LDLa"/>
    <property type="match status" value="1"/>
</dbReference>
<evidence type="ECO:0000256" key="2">
    <source>
        <dbReference type="ARBA" id="ARBA00022692"/>
    </source>
</evidence>
<organism evidence="13 14">
    <name type="scientific">Dermatophagoides farinae</name>
    <name type="common">American house dust mite</name>
    <dbReference type="NCBI Taxonomy" id="6954"/>
    <lineage>
        <taxon>Eukaryota</taxon>
        <taxon>Metazoa</taxon>
        <taxon>Ecdysozoa</taxon>
        <taxon>Arthropoda</taxon>
        <taxon>Chelicerata</taxon>
        <taxon>Arachnida</taxon>
        <taxon>Acari</taxon>
        <taxon>Acariformes</taxon>
        <taxon>Sarcoptiformes</taxon>
        <taxon>Astigmata</taxon>
        <taxon>Psoroptidia</taxon>
        <taxon>Analgoidea</taxon>
        <taxon>Pyroglyphidae</taxon>
        <taxon>Dermatophagoidinae</taxon>
        <taxon>Dermatophagoides</taxon>
    </lineage>
</organism>
<feature type="chain" id="PRO_5037025377" description="MANSC domain-containing protein" evidence="11">
    <location>
        <begin position="22"/>
        <end position="647"/>
    </location>
</feature>
<proteinExistence type="predicted"/>
<dbReference type="Pfam" id="PF00057">
    <property type="entry name" value="Ldl_recept_a"/>
    <property type="match status" value="1"/>
</dbReference>
<gene>
    <name evidence="13" type="ORF">DERF_006812</name>
</gene>
<keyword evidence="5 10" id="KW-0472">Membrane</keyword>
<evidence type="ECO:0000256" key="4">
    <source>
        <dbReference type="ARBA" id="ARBA00022989"/>
    </source>
</evidence>
<dbReference type="SUPFAM" id="SSF57424">
    <property type="entry name" value="LDL receptor-like module"/>
    <property type="match status" value="1"/>
</dbReference>
<evidence type="ECO:0000256" key="5">
    <source>
        <dbReference type="ARBA" id="ARBA00023136"/>
    </source>
</evidence>